<dbReference type="Proteomes" id="UP000092018">
    <property type="component" value="Plasmid unnamed1"/>
</dbReference>
<evidence type="ECO:0000313" key="3">
    <source>
        <dbReference type="Proteomes" id="UP000092018"/>
    </source>
</evidence>
<evidence type="ECO:0008006" key="4">
    <source>
        <dbReference type="Google" id="ProtNLM"/>
    </source>
</evidence>
<reference evidence="2 3" key="1">
    <citation type="submission" date="2016-06" db="EMBL/GenBank/DDBJ databases">
        <title>Adaptive Radiation by Waves of Gene Transfer Leads to Fine-Scale Resource Partitioning in Marine Microbes.</title>
        <authorList>
            <person name="Hehemann J.-H."/>
            <person name="Arevalo P."/>
            <person name="Datta M.S."/>
            <person name="Yu X."/>
            <person name="Corzett C."/>
            <person name="Henschel A."/>
            <person name="Preheim S.P."/>
            <person name="Timberlake S."/>
            <person name="Alm E.J."/>
            <person name="Polz M.F."/>
        </authorList>
    </citation>
    <scope>NUCLEOTIDE SEQUENCE [LARGE SCALE GENOMIC DNA]</scope>
    <source>
        <strain evidence="2 3">FF50</strain>
        <plasmid evidence="2 3">unnamed1</plasmid>
    </source>
</reference>
<sequence length="131" mass="14183">MKSIYGVALVSLLVSPLVMAVDYDLEYSDVIAQVESSKNYDIVPEDEWSQGEGENYYVDDVDHASSVTTAAQALKVNSAERNAIISDARAGTVSSASYSTSSGNATRLSTSERNYLINQAVIEICKDFSHC</sequence>
<feature type="signal peptide" evidence="1">
    <location>
        <begin position="1"/>
        <end position="20"/>
    </location>
</feature>
<proteinExistence type="predicted"/>
<protein>
    <recommendedName>
        <fullName evidence="4">DUF4148 domain-containing protein</fullName>
    </recommendedName>
</protein>
<keyword evidence="2" id="KW-0614">Plasmid</keyword>
<evidence type="ECO:0000256" key="1">
    <source>
        <dbReference type="SAM" id="SignalP"/>
    </source>
</evidence>
<organism evidence="2 3">
    <name type="scientific">Vibrio breoganii</name>
    <dbReference type="NCBI Taxonomy" id="553239"/>
    <lineage>
        <taxon>Bacteria</taxon>
        <taxon>Pseudomonadati</taxon>
        <taxon>Pseudomonadota</taxon>
        <taxon>Gammaproteobacteria</taxon>
        <taxon>Vibrionales</taxon>
        <taxon>Vibrionaceae</taxon>
        <taxon>Vibrio</taxon>
    </lineage>
</organism>
<geneLocation type="plasmid" evidence="2 3">
    <name>unnamed1</name>
</geneLocation>
<feature type="chain" id="PRO_5043036240" description="DUF4148 domain-containing protein" evidence="1">
    <location>
        <begin position="21"/>
        <end position="131"/>
    </location>
</feature>
<dbReference type="RefSeq" id="WP_065211285.1">
    <property type="nucleotide sequence ID" value="NZ_CP016179.1"/>
</dbReference>
<keyword evidence="1" id="KW-0732">Signal</keyword>
<dbReference type="AlphaFoldDB" id="A0AAN1CU99"/>
<evidence type="ECO:0000313" key="2">
    <source>
        <dbReference type="EMBL" id="ANO35526.1"/>
    </source>
</evidence>
<dbReference type="KEGG" id="vbr:A6E01_20145"/>
<name>A0AAN1CU99_9VIBR</name>
<dbReference type="EMBL" id="CP016179">
    <property type="protein sequence ID" value="ANO35526.1"/>
    <property type="molecule type" value="Genomic_DNA"/>
</dbReference>
<gene>
    <name evidence="2" type="ORF">A6E01_20145</name>
</gene>
<accession>A0AAN1CU99</accession>